<reference evidence="2" key="1">
    <citation type="submission" date="2022-11" db="EMBL/GenBank/DDBJ databases">
        <authorList>
            <person name="Petersen C."/>
        </authorList>
    </citation>
    <scope>NUCLEOTIDE SEQUENCE</scope>
    <source>
        <strain evidence="2">IBT 20477</strain>
    </source>
</reference>
<dbReference type="OrthoDB" id="16820at2759"/>
<dbReference type="InterPro" id="IPR029068">
    <property type="entry name" value="Glyas_Bleomycin-R_OHBP_Dase"/>
</dbReference>
<gene>
    <name evidence="2" type="ORF">N7449_011270</name>
</gene>
<protein>
    <recommendedName>
        <fullName evidence="1">Glyoxalase/fosfomycin resistance/dioxygenase domain-containing protein</fullName>
    </recommendedName>
</protein>
<feature type="domain" description="Glyoxalase/fosfomycin resistance/dioxygenase" evidence="1">
    <location>
        <begin position="2"/>
        <end position="38"/>
    </location>
</feature>
<keyword evidence="3" id="KW-1185">Reference proteome</keyword>
<name>A0A9W9M1V8_9EURO</name>
<organism evidence="2 3">
    <name type="scientific">Penicillium cf. viridicatum</name>
    <dbReference type="NCBI Taxonomy" id="2972119"/>
    <lineage>
        <taxon>Eukaryota</taxon>
        <taxon>Fungi</taxon>
        <taxon>Dikarya</taxon>
        <taxon>Ascomycota</taxon>
        <taxon>Pezizomycotina</taxon>
        <taxon>Eurotiomycetes</taxon>
        <taxon>Eurotiomycetidae</taxon>
        <taxon>Eurotiales</taxon>
        <taxon>Aspergillaceae</taxon>
        <taxon>Penicillium</taxon>
    </lineage>
</organism>
<dbReference type="Pfam" id="PF00903">
    <property type="entry name" value="Glyoxalase"/>
    <property type="match status" value="1"/>
</dbReference>
<evidence type="ECO:0000259" key="1">
    <source>
        <dbReference type="Pfam" id="PF00903"/>
    </source>
</evidence>
<evidence type="ECO:0000313" key="2">
    <source>
        <dbReference type="EMBL" id="KAJ5186506.1"/>
    </source>
</evidence>
<sequence length="70" mass="7839">MGFGHLGFSVPDIHQAVERLRGAGVKLLKELNTAEREHIPLTKWEEEHGVGVGELHPSYKQGFYQVAFVP</sequence>
<dbReference type="EMBL" id="JAPQKQ010000008">
    <property type="protein sequence ID" value="KAJ5186506.1"/>
    <property type="molecule type" value="Genomic_DNA"/>
</dbReference>
<comment type="caution">
    <text evidence="2">The sequence shown here is derived from an EMBL/GenBank/DDBJ whole genome shotgun (WGS) entry which is preliminary data.</text>
</comment>
<reference evidence="2" key="2">
    <citation type="journal article" date="2023" name="IMA Fungus">
        <title>Comparative genomic study of the Penicillium genus elucidates a diverse pangenome and 15 lateral gene transfer events.</title>
        <authorList>
            <person name="Petersen C."/>
            <person name="Sorensen T."/>
            <person name="Nielsen M.R."/>
            <person name="Sondergaard T.E."/>
            <person name="Sorensen J.L."/>
            <person name="Fitzpatrick D.A."/>
            <person name="Frisvad J.C."/>
            <person name="Nielsen K.L."/>
        </authorList>
    </citation>
    <scope>NUCLEOTIDE SEQUENCE</scope>
    <source>
        <strain evidence="2">IBT 20477</strain>
    </source>
</reference>
<proteinExistence type="predicted"/>
<dbReference type="Proteomes" id="UP001150942">
    <property type="component" value="Unassembled WGS sequence"/>
</dbReference>
<dbReference type="Gene3D" id="3.10.180.10">
    <property type="entry name" value="2,3-Dihydroxybiphenyl 1,2-Dioxygenase, domain 1"/>
    <property type="match status" value="1"/>
</dbReference>
<dbReference type="SUPFAM" id="SSF54593">
    <property type="entry name" value="Glyoxalase/Bleomycin resistance protein/Dihydroxybiphenyl dioxygenase"/>
    <property type="match status" value="1"/>
</dbReference>
<dbReference type="InterPro" id="IPR004360">
    <property type="entry name" value="Glyas_Fos-R_dOase_dom"/>
</dbReference>
<dbReference type="AlphaFoldDB" id="A0A9W9M1V8"/>
<evidence type="ECO:0000313" key="3">
    <source>
        <dbReference type="Proteomes" id="UP001150942"/>
    </source>
</evidence>
<accession>A0A9W9M1V8</accession>